<accession>A0A6J1D012</accession>
<evidence type="ECO:0000313" key="2">
    <source>
        <dbReference type="Proteomes" id="UP000504603"/>
    </source>
</evidence>
<gene>
    <name evidence="3" type="primary">LOC111015810</name>
</gene>
<name>A0A6J1D012_MOMCH</name>
<dbReference type="InterPro" id="IPR052147">
    <property type="entry name" value="PP2-like/Lectin"/>
</dbReference>
<feature type="region of interest" description="Disordered" evidence="1">
    <location>
        <begin position="1"/>
        <end position="38"/>
    </location>
</feature>
<evidence type="ECO:0000313" key="3">
    <source>
        <dbReference type="RefSeq" id="XP_022146661.1"/>
    </source>
</evidence>
<proteinExistence type="predicted"/>
<sequence length="188" mass="21242">MQLQIAGAGERNKRSCMSTIDHGGGGTGGRRKKHPTEKEEVILHPRDLKIAWGSDGTQWKIEHSNDEQNSYAEAVKVIWFEVKATYKNAKRGSKYNIGFNISLKSEAFGWESSPVFLMAKVGESGSYTWKRLYLTDMEAEKPFNIPDNFEIVIPITAKDTTLQFGLYEIWGGRWKGGLCIHHAYVTKV</sequence>
<dbReference type="Proteomes" id="UP000504603">
    <property type="component" value="Unplaced"/>
</dbReference>
<dbReference type="Pfam" id="PF14299">
    <property type="entry name" value="PP2"/>
    <property type="match status" value="1"/>
</dbReference>
<dbReference type="RefSeq" id="XP_022146661.1">
    <property type="nucleotide sequence ID" value="XM_022290969.1"/>
</dbReference>
<organism evidence="2 3">
    <name type="scientific">Momordica charantia</name>
    <name type="common">Bitter gourd</name>
    <name type="synonym">Balsam pear</name>
    <dbReference type="NCBI Taxonomy" id="3673"/>
    <lineage>
        <taxon>Eukaryota</taxon>
        <taxon>Viridiplantae</taxon>
        <taxon>Streptophyta</taxon>
        <taxon>Embryophyta</taxon>
        <taxon>Tracheophyta</taxon>
        <taxon>Spermatophyta</taxon>
        <taxon>Magnoliopsida</taxon>
        <taxon>eudicotyledons</taxon>
        <taxon>Gunneridae</taxon>
        <taxon>Pentapetalae</taxon>
        <taxon>rosids</taxon>
        <taxon>fabids</taxon>
        <taxon>Cucurbitales</taxon>
        <taxon>Cucurbitaceae</taxon>
        <taxon>Momordiceae</taxon>
        <taxon>Momordica</taxon>
    </lineage>
</organism>
<dbReference type="GeneID" id="111015810"/>
<reference evidence="3" key="1">
    <citation type="submission" date="2025-08" db="UniProtKB">
        <authorList>
            <consortium name="RefSeq"/>
        </authorList>
    </citation>
    <scope>IDENTIFICATION</scope>
    <source>
        <strain evidence="3">OHB3-1</strain>
    </source>
</reference>
<dbReference type="PANTHER" id="PTHR48478">
    <property type="entry name" value="LECTIN-LIKE"/>
    <property type="match status" value="1"/>
</dbReference>
<dbReference type="KEGG" id="mcha:111015810"/>
<dbReference type="AlphaFoldDB" id="A0A6J1D012"/>
<dbReference type="PANTHER" id="PTHR48478:SF1">
    <property type="entry name" value="LECTIN-LIKE"/>
    <property type="match status" value="1"/>
</dbReference>
<dbReference type="GO" id="GO:0030246">
    <property type="term" value="F:carbohydrate binding"/>
    <property type="evidence" value="ECO:0007669"/>
    <property type="project" value="InterPro"/>
</dbReference>
<dbReference type="OrthoDB" id="2107747at2759"/>
<keyword evidence="2" id="KW-1185">Reference proteome</keyword>
<protein>
    <submittedName>
        <fullName evidence="3">Protein PHLOEM PROTEIN 2-LIKE A9-like</fullName>
    </submittedName>
</protein>
<dbReference type="InterPro" id="IPR025886">
    <property type="entry name" value="PP2-like"/>
</dbReference>
<evidence type="ECO:0000256" key="1">
    <source>
        <dbReference type="SAM" id="MobiDB-lite"/>
    </source>
</evidence>